<accession>A0AA97GVN9</accession>
<dbReference type="RefSeq" id="WP_420712800.1">
    <property type="nucleotide sequence ID" value="NZ_CP128986.1"/>
</dbReference>
<dbReference type="PIRSF" id="PIRSF000451">
    <property type="entry name" value="PKS_III"/>
    <property type="match status" value="1"/>
</dbReference>
<evidence type="ECO:0000256" key="5">
    <source>
        <dbReference type="PIRSR" id="PIRSR000451-1"/>
    </source>
</evidence>
<dbReference type="Gene3D" id="3.40.47.10">
    <property type="match status" value="2"/>
</dbReference>
<dbReference type="AlphaFoldDB" id="A0AA97GVN9"/>
<dbReference type="InterPro" id="IPR011141">
    <property type="entry name" value="Polyketide_synthase_type-III"/>
</dbReference>
<protein>
    <submittedName>
        <fullName evidence="9">Alpha-pyrone synthesis polyketide synthase-like Pks18</fullName>
        <ecNumber evidence="9">2.3.1.-</ecNumber>
    </submittedName>
</protein>
<dbReference type="Pfam" id="PF00195">
    <property type="entry name" value="Chal_sti_synt_N"/>
    <property type="match status" value="1"/>
</dbReference>
<evidence type="ECO:0000256" key="2">
    <source>
        <dbReference type="ARBA" id="ARBA00005531"/>
    </source>
</evidence>
<comment type="pathway">
    <text evidence="1">Lipid metabolism; fatty acid biosynthesis.</text>
</comment>
<dbReference type="EC" id="2.3.1.-" evidence="9"/>
<comment type="similarity">
    <text evidence="2">Belongs to the thiolase-like superfamily. Chalcone/stilbene synthases family.</text>
</comment>
<reference evidence="9" key="1">
    <citation type="submission" date="2023-06" db="EMBL/GenBank/DDBJ databases">
        <title>Gordonia sp. nov. and Pseudochrobactrum sp. nov., two species isolated from the burying beetle Nicrophorus vespilloides.</title>
        <authorList>
            <person name="Poehlein A."/>
            <person name="Guzman J."/>
            <person name="Daniel R."/>
            <person name="Vilcinskas A."/>
        </authorList>
    </citation>
    <scope>NUCLEOTIDE SEQUENCE</scope>
    <source>
        <strain evidence="9">MP11Mi</strain>
    </source>
</reference>
<dbReference type="GO" id="GO:0030639">
    <property type="term" value="P:polyketide biosynthetic process"/>
    <property type="evidence" value="ECO:0007669"/>
    <property type="project" value="TreeGrafter"/>
</dbReference>
<sequence>MTLSFDSQNRPNAVPAGGFMADERPSPPTTVAVISSLATGAPRTVFDQQSAAHRAAQIIDDSAQRERIFRVYEKTRIASRHLAIDPTTPEFVEFSKRAGTVRDRMNLYFEHAVPLAVDVASRAVADLDDPASAIGLVVFVTSTGFIAPGVDVAVIKRLGLAPSVNRVVVNFMGCAAAVNGLRTATDYVRAHPDRKALVICLELSSVNAVFGDDVVEIVTHSLFGDGCGAMVVGASEVGRELPAGQVVVRDTFSHLFADTEDGIVLGVNDDGITCDLAQNLPEYIYRGVGPAIDEAIGRSGLVRDDIALWAIHPGGPAILEQSARSLGLADDRSRASWDVLAEYGNMLSVALVFVLEKLIAADDDDGSTLSTGVAFSFAPGVTLEGILFDLVR</sequence>
<evidence type="ECO:0000256" key="1">
    <source>
        <dbReference type="ARBA" id="ARBA00005194"/>
    </source>
</evidence>
<feature type="domain" description="Chalcone/stilbene synthase N-terminal" evidence="7">
    <location>
        <begin position="31"/>
        <end position="234"/>
    </location>
</feature>
<dbReference type="GO" id="GO:0016747">
    <property type="term" value="F:acyltransferase activity, transferring groups other than amino-acyl groups"/>
    <property type="evidence" value="ECO:0007669"/>
    <property type="project" value="InterPro"/>
</dbReference>
<keyword evidence="4 9" id="KW-0808">Transferase</keyword>
<gene>
    <name evidence="9" type="ORF">MP11Mi_30430</name>
</gene>
<dbReference type="Pfam" id="PF02797">
    <property type="entry name" value="Chal_sti_synt_C"/>
    <property type="match status" value="1"/>
</dbReference>
<organism evidence="9">
    <name type="scientific">Gordonia sp. MP11Mi</name>
    <dbReference type="NCBI Taxonomy" id="3022769"/>
    <lineage>
        <taxon>Bacteria</taxon>
        <taxon>Bacillati</taxon>
        <taxon>Actinomycetota</taxon>
        <taxon>Actinomycetes</taxon>
        <taxon>Mycobacteriales</taxon>
        <taxon>Gordoniaceae</taxon>
        <taxon>Gordonia</taxon>
    </lineage>
</organism>
<evidence type="ECO:0000313" key="9">
    <source>
        <dbReference type="EMBL" id="WOC13931.1"/>
    </source>
</evidence>
<dbReference type="CDD" id="cd00831">
    <property type="entry name" value="CHS_like"/>
    <property type="match status" value="1"/>
</dbReference>
<evidence type="ECO:0000256" key="4">
    <source>
        <dbReference type="ARBA" id="ARBA00022679"/>
    </source>
</evidence>
<dbReference type="EMBL" id="CP128986">
    <property type="protein sequence ID" value="WOC13931.1"/>
    <property type="molecule type" value="Genomic_DNA"/>
</dbReference>
<evidence type="ECO:0000256" key="6">
    <source>
        <dbReference type="SAM" id="MobiDB-lite"/>
    </source>
</evidence>
<dbReference type="InterPro" id="IPR016039">
    <property type="entry name" value="Thiolase-like"/>
</dbReference>
<keyword evidence="9" id="KW-0012">Acyltransferase</keyword>
<proteinExistence type="inferred from homology"/>
<feature type="region of interest" description="Disordered" evidence="6">
    <location>
        <begin position="1"/>
        <end position="25"/>
    </location>
</feature>
<dbReference type="InterPro" id="IPR012328">
    <property type="entry name" value="Chalcone/stilbene_synt_C"/>
</dbReference>
<feature type="domain" description="Chalcone/stilbene synthase C-terminal" evidence="8">
    <location>
        <begin position="255"/>
        <end position="388"/>
    </location>
</feature>
<name>A0AA97GVN9_9ACTN</name>
<evidence type="ECO:0000259" key="8">
    <source>
        <dbReference type="Pfam" id="PF02797"/>
    </source>
</evidence>
<dbReference type="InterPro" id="IPR001099">
    <property type="entry name" value="Chalcone/stilbene_synt_N"/>
</dbReference>
<dbReference type="SUPFAM" id="SSF53901">
    <property type="entry name" value="Thiolase-like"/>
    <property type="match status" value="1"/>
</dbReference>
<evidence type="ECO:0000259" key="7">
    <source>
        <dbReference type="Pfam" id="PF00195"/>
    </source>
</evidence>
<dbReference type="PANTHER" id="PTHR11877">
    <property type="entry name" value="HYDROXYMETHYLGLUTARYL-COA SYNTHASE"/>
    <property type="match status" value="1"/>
</dbReference>
<dbReference type="PANTHER" id="PTHR11877:SF46">
    <property type="entry name" value="TYPE III POLYKETIDE SYNTHASE A"/>
    <property type="match status" value="1"/>
</dbReference>
<feature type="compositionally biased region" description="Polar residues" evidence="6">
    <location>
        <begin position="1"/>
        <end position="11"/>
    </location>
</feature>
<comment type="subunit">
    <text evidence="3">Homodimer.</text>
</comment>
<feature type="active site" description="Acyl-thioester intermediate" evidence="5">
    <location>
        <position position="174"/>
    </location>
</feature>
<evidence type="ECO:0000256" key="3">
    <source>
        <dbReference type="ARBA" id="ARBA00011738"/>
    </source>
</evidence>